<evidence type="ECO:0000313" key="3">
    <source>
        <dbReference type="Proteomes" id="UP000764110"/>
    </source>
</evidence>
<dbReference type="AlphaFoldDB" id="A0A9P8M489"/>
<evidence type="ECO:0000313" key="2">
    <source>
        <dbReference type="EMBL" id="KAH0593316.1"/>
    </source>
</evidence>
<feature type="region of interest" description="Disordered" evidence="1">
    <location>
        <begin position="96"/>
        <end position="133"/>
    </location>
</feature>
<keyword evidence="3" id="KW-1185">Reference proteome</keyword>
<dbReference type="EMBL" id="JACEFI010000022">
    <property type="protein sequence ID" value="KAH0593316.1"/>
    <property type="molecule type" value="Genomic_DNA"/>
</dbReference>
<protein>
    <submittedName>
        <fullName evidence="2">Uncharacterized protein</fullName>
    </submittedName>
</protein>
<sequence length="167" mass="18284">MLKATHLRLSTAVTTHETRSRPVTAVATSSRGFENGSRRAFVSRSAASSPSPSVAAGIQVFKDRSSACSVRNVPSLMYHSLVLDAPSLRTTSPFPNPGQFFNKGQRNRQAGRQPRDKFNSAVDDLDNPQGTDLPVRIQRGQERSLSWIAYPLGRWPTSSYKPCPIVG</sequence>
<gene>
    <name evidence="2" type="ORF">MHUMG1_09038</name>
</gene>
<reference evidence="2 3" key="1">
    <citation type="submission" date="2020-07" db="EMBL/GenBank/DDBJ databases">
        <title>Metarhizium humberi genome.</title>
        <authorList>
            <person name="Lysoe E."/>
        </authorList>
    </citation>
    <scope>NUCLEOTIDE SEQUENCE [LARGE SCALE GENOMIC DNA]</scope>
    <source>
        <strain evidence="2 3">ESALQ1638</strain>
    </source>
</reference>
<comment type="caution">
    <text evidence="2">The sequence shown here is derived from an EMBL/GenBank/DDBJ whole genome shotgun (WGS) entry which is preliminary data.</text>
</comment>
<organism evidence="2 3">
    <name type="scientific">Metarhizium humberi</name>
    <dbReference type="NCBI Taxonomy" id="2596975"/>
    <lineage>
        <taxon>Eukaryota</taxon>
        <taxon>Fungi</taxon>
        <taxon>Dikarya</taxon>
        <taxon>Ascomycota</taxon>
        <taxon>Pezizomycotina</taxon>
        <taxon>Sordariomycetes</taxon>
        <taxon>Hypocreomycetidae</taxon>
        <taxon>Hypocreales</taxon>
        <taxon>Clavicipitaceae</taxon>
        <taxon>Metarhizium</taxon>
    </lineage>
</organism>
<proteinExistence type="predicted"/>
<dbReference type="Proteomes" id="UP000764110">
    <property type="component" value="Unassembled WGS sequence"/>
</dbReference>
<evidence type="ECO:0000256" key="1">
    <source>
        <dbReference type="SAM" id="MobiDB-lite"/>
    </source>
</evidence>
<name>A0A9P8M489_9HYPO</name>
<accession>A0A9P8M489</accession>